<evidence type="ECO:0000313" key="1">
    <source>
        <dbReference type="EMBL" id="KAK7602279.1"/>
    </source>
</evidence>
<dbReference type="EMBL" id="JBBCAQ010000010">
    <property type="protein sequence ID" value="KAK7602279.1"/>
    <property type="molecule type" value="Genomic_DNA"/>
</dbReference>
<name>A0AAN9TZR4_9HEMI</name>
<sequence length="97" mass="10880">MQANTSGVKVRLTDPVLPVFNWERHPSSGSLIGRHVFNASPCSPPPVIRTTHHTPKSHFHTDGSGYVTPQCAPWIRHNFRHTLADIRTDRSRTTISC</sequence>
<comment type="caution">
    <text evidence="1">The sequence shown here is derived from an EMBL/GenBank/DDBJ whole genome shotgun (WGS) entry which is preliminary data.</text>
</comment>
<organism evidence="1 2">
    <name type="scientific">Parthenolecanium corni</name>
    <dbReference type="NCBI Taxonomy" id="536013"/>
    <lineage>
        <taxon>Eukaryota</taxon>
        <taxon>Metazoa</taxon>
        <taxon>Ecdysozoa</taxon>
        <taxon>Arthropoda</taxon>
        <taxon>Hexapoda</taxon>
        <taxon>Insecta</taxon>
        <taxon>Pterygota</taxon>
        <taxon>Neoptera</taxon>
        <taxon>Paraneoptera</taxon>
        <taxon>Hemiptera</taxon>
        <taxon>Sternorrhyncha</taxon>
        <taxon>Coccoidea</taxon>
        <taxon>Coccidae</taxon>
        <taxon>Parthenolecanium</taxon>
    </lineage>
</organism>
<keyword evidence="2" id="KW-1185">Reference proteome</keyword>
<dbReference type="Proteomes" id="UP001367676">
    <property type="component" value="Unassembled WGS sequence"/>
</dbReference>
<reference evidence="1 2" key="1">
    <citation type="submission" date="2024-03" db="EMBL/GenBank/DDBJ databases">
        <title>Adaptation during the transition from Ophiocordyceps entomopathogen to insect associate is accompanied by gene loss and intensified selection.</title>
        <authorList>
            <person name="Ward C.M."/>
            <person name="Onetto C.A."/>
            <person name="Borneman A.R."/>
        </authorList>
    </citation>
    <scope>NUCLEOTIDE SEQUENCE [LARGE SCALE GENOMIC DNA]</scope>
    <source>
        <strain evidence="1">AWRI1</strain>
        <tissue evidence="1">Single Adult Female</tissue>
    </source>
</reference>
<protein>
    <submittedName>
        <fullName evidence="1">Uncharacterized protein</fullName>
    </submittedName>
</protein>
<dbReference type="AlphaFoldDB" id="A0AAN9TZR4"/>
<evidence type="ECO:0000313" key="2">
    <source>
        <dbReference type="Proteomes" id="UP001367676"/>
    </source>
</evidence>
<proteinExistence type="predicted"/>
<accession>A0AAN9TZR4</accession>
<gene>
    <name evidence="1" type="ORF">V9T40_009720</name>
</gene>